<organism evidence="2 3">
    <name type="scientific">Tribonema minus</name>
    <dbReference type="NCBI Taxonomy" id="303371"/>
    <lineage>
        <taxon>Eukaryota</taxon>
        <taxon>Sar</taxon>
        <taxon>Stramenopiles</taxon>
        <taxon>Ochrophyta</taxon>
        <taxon>PX clade</taxon>
        <taxon>Xanthophyceae</taxon>
        <taxon>Tribonematales</taxon>
        <taxon>Tribonemataceae</taxon>
        <taxon>Tribonema</taxon>
    </lineage>
</organism>
<dbReference type="PANTHER" id="PTHR13378:SF1">
    <property type="entry name" value="RAGULATOR COMPLEX PROTEIN LAMTOR3"/>
    <property type="match status" value="1"/>
</dbReference>
<dbReference type="Proteomes" id="UP000664859">
    <property type="component" value="Unassembled WGS sequence"/>
</dbReference>
<reference evidence="2" key="1">
    <citation type="submission" date="2021-02" db="EMBL/GenBank/DDBJ databases">
        <title>First Annotated Genome of the Yellow-green Alga Tribonema minus.</title>
        <authorList>
            <person name="Mahan K.M."/>
        </authorList>
    </citation>
    <scope>NUCLEOTIDE SEQUENCE</scope>
    <source>
        <strain evidence="2">UTEX B ZZ1240</strain>
    </source>
</reference>
<comment type="caution">
    <text evidence="2">The sequence shown here is derived from an EMBL/GenBank/DDBJ whole genome shotgun (WGS) entry which is preliminary data.</text>
</comment>
<evidence type="ECO:0000313" key="2">
    <source>
        <dbReference type="EMBL" id="KAG5180983.1"/>
    </source>
</evidence>
<keyword evidence="3" id="KW-1185">Reference proteome</keyword>
<dbReference type="GO" id="GO:0071230">
    <property type="term" value="P:cellular response to amino acid stimulus"/>
    <property type="evidence" value="ECO:0007669"/>
    <property type="project" value="TreeGrafter"/>
</dbReference>
<sequence length="125" mass="13381">MASCLDMLAIVVSTGDGVPLCRAVRPGAAVEPEALAGIERRLSHYCAAAAEQAQKMGLGPLKVTTTLYDKLCLVHVYMLPLVITCVHSPDSNCGTTLDIVPELREALDPIRAQVQAVYDREFAGQ</sequence>
<gene>
    <name evidence="2" type="ORF">JKP88DRAFT_222703</name>
</gene>
<dbReference type="EMBL" id="JAFCMP010000346">
    <property type="protein sequence ID" value="KAG5180983.1"/>
    <property type="molecule type" value="Genomic_DNA"/>
</dbReference>
<protein>
    <submittedName>
        <fullName evidence="2">Uncharacterized protein</fullName>
    </submittedName>
</protein>
<evidence type="ECO:0000256" key="1">
    <source>
        <dbReference type="ARBA" id="ARBA00005356"/>
    </source>
</evidence>
<dbReference type="GO" id="GO:0032008">
    <property type="term" value="P:positive regulation of TOR signaling"/>
    <property type="evidence" value="ECO:0007669"/>
    <property type="project" value="TreeGrafter"/>
</dbReference>
<dbReference type="InterPro" id="IPR015019">
    <property type="entry name" value="LAMTOR3"/>
</dbReference>
<comment type="similarity">
    <text evidence="1">Belongs to the LAMTOR3 family.</text>
</comment>
<dbReference type="AlphaFoldDB" id="A0A836CDC5"/>
<evidence type="ECO:0000313" key="3">
    <source>
        <dbReference type="Proteomes" id="UP000664859"/>
    </source>
</evidence>
<dbReference type="Gene3D" id="3.30.450.30">
    <property type="entry name" value="Dynein light chain 2a, cytoplasmic"/>
    <property type="match status" value="1"/>
</dbReference>
<proteinExistence type="inferred from homology"/>
<accession>A0A836CDC5</accession>
<dbReference type="SUPFAM" id="SSF103196">
    <property type="entry name" value="Roadblock/LC7 domain"/>
    <property type="match status" value="1"/>
</dbReference>
<dbReference type="SMART" id="SM01278">
    <property type="entry name" value="MAPKK1_Int"/>
    <property type="match status" value="1"/>
</dbReference>
<dbReference type="GO" id="GO:0071986">
    <property type="term" value="C:Ragulator complex"/>
    <property type="evidence" value="ECO:0007669"/>
    <property type="project" value="TreeGrafter"/>
</dbReference>
<dbReference type="Pfam" id="PF08923">
    <property type="entry name" value="MAPKK1_Int"/>
    <property type="match status" value="1"/>
</dbReference>
<dbReference type="PANTHER" id="PTHR13378">
    <property type="entry name" value="REGULATOR COMPLEX PROTEIN LAMTOR3"/>
    <property type="match status" value="1"/>
</dbReference>
<name>A0A836CDC5_9STRA</name>
<dbReference type="OrthoDB" id="343907at2759"/>